<comment type="pathway">
    <text evidence="18">Bacterial outer membrane biogenesis; LPS lipid A biosynthesis.</text>
</comment>
<evidence type="ECO:0000256" key="6">
    <source>
        <dbReference type="ARBA" id="ARBA00022695"/>
    </source>
</evidence>
<evidence type="ECO:0000256" key="8">
    <source>
        <dbReference type="ARBA" id="ARBA00022737"/>
    </source>
</evidence>
<evidence type="ECO:0000256" key="4">
    <source>
        <dbReference type="ARBA" id="ARBA00022490"/>
    </source>
</evidence>
<keyword evidence="9 18" id="KW-0460">Magnesium</keyword>
<dbReference type="CDD" id="cd03353">
    <property type="entry name" value="LbH_GlmU_C"/>
    <property type="match status" value="1"/>
</dbReference>
<keyword evidence="6 18" id="KW-0548">Nucleotidyltransferase</keyword>
<dbReference type="GO" id="GO:0009252">
    <property type="term" value="P:peptidoglycan biosynthetic process"/>
    <property type="evidence" value="ECO:0007669"/>
    <property type="project" value="UniProtKB-UniRule"/>
</dbReference>
<evidence type="ECO:0000256" key="14">
    <source>
        <dbReference type="ARBA" id="ARBA00023316"/>
    </source>
</evidence>
<dbReference type="Pfam" id="PF14602">
    <property type="entry name" value="Hexapep_2"/>
    <property type="match status" value="1"/>
</dbReference>
<dbReference type="InterPro" id="IPR005882">
    <property type="entry name" value="Bifunctional_GlmU"/>
</dbReference>
<evidence type="ECO:0000256" key="13">
    <source>
        <dbReference type="ARBA" id="ARBA00023315"/>
    </source>
</evidence>
<dbReference type="eggNOG" id="COG1207">
    <property type="taxonomic scope" value="Bacteria"/>
</dbReference>
<feature type="binding site" evidence="18">
    <location>
        <position position="375"/>
    </location>
    <ligand>
        <name>acetyl-CoA</name>
        <dbReference type="ChEBI" id="CHEBI:57288"/>
    </ligand>
</feature>
<dbReference type="GO" id="GO:0008360">
    <property type="term" value="P:regulation of cell shape"/>
    <property type="evidence" value="ECO:0007669"/>
    <property type="project" value="UniProtKB-KW"/>
</dbReference>
<evidence type="ECO:0000259" key="19">
    <source>
        <dbReference type="Pfam" id="PF12804"/>
    </source>
</evidence>
<feature type="domain" description="Mannose-1-phosphate guanyltransferase C-terminal" evidence="20">
    <location>
        <begin position="260"/>
        <end position="354"/>
    </location>
</feature>
<comment type="pathway">
    <text evidence="18">Nucleotide-sugar biosynthesis; UDP-N-acetyl-alpha-D-glucosamine biosynthesis; UDP-N-acetyl-alpha-D-glucosamine from N-acetyl-alpha-D-glucosamine 1-phosphate: step 1/1.</text>
</comment>
<dbReference type="GO" id="GO:0003977">
    <property type="term" value="F:UDP-N-acetylglucosamine diphosphorylase activity"/>
    <property type="evidence" value="ECO:0007669"/>
    <property type="project" value="UniProtKB-UniRule"/>
</dbReference>
<evidence type="ECO:0000256" key="1">
    <source>
        <dbReference type="ARBA" id="ARBA00004496"/>
    </source>
</evidence>
<feature type="binding site" evidence="18">
    <location>
        <position position="435"/>
    </location>
    <ligand>
        <name>acetyl-CoA</name>
        <dbReference type="ChEBI" id="CHEBI:57288"/>
    </ligand>
</feature>
<feature type="binding site" evidence="18">
    <location>
        <begin position="381"/>
        <end position="382"/>
    </location>
    <ligand>
        <name>acetyl-CoA</name>
        <dbReference type="ChEBI" id="CHEBI:57288"/>
    </ligand>
</feature>
<dbReference type="RefSeq" id="WP_005882059.1">
    <property type="nucleotide sequence ID" value="NZ_CP019430.1"/>
</dbReference>
<dbReference type="GO" id="GO:0000287">
    <property type="term" value="F:magnesium ion binding"/>
    <property type="evidence" value="ECO:0007669"/>
    <property type="project" value="UniProtKB-UniRule"/>
</dbReference>
<dbReference type="HAMAP" id="MF_01631">
    <property type="entry name" value="GlmU"/>
    <property type="match status" value="1"/>
</dbReference>
<evidence type="ECO:0000256" key="17">
    <source>
        <dbReference type="ARBA" id="ARBA00049628"/>
    </source>
</evidence>
<evidence type="ECO:0000256" key="15">
    <source>
        <dbReference type="ARBA" id="ARBA00048247"/>
    </source>
</evidence>
<keyword evidence="8 18" id="KW-0677">Repeat</keyword>
<feature type="binding site" evidence="18">
    <location>
        <position position="418"/>
    </location>
    <ligand>
        <name>acetyl-CoA</name>
        <dbReference type="ChEBI" id="CHEBI:57288"/>
    </ligand>
</feature>
<feature type="binding site" evidence="18">
    <location>
        <position position="222"/>
    </location>
    <ligand>
        <name>Mg(2+)</name>
        <dbReference type="ChEBI" id="CHEBI:18420"/>
    </ligand>
</feature>
<keyword evidence="5 18" id="KW-0808">Transferase</keyword>
<dbReference type="UniPathway" id="UPA00973"/>
<sequence>MNIVILAAGMGKRMNSDLPKVLHSLAGKPLLAHVLDTARSLNPGRLIVVYGHGGELVQKKITENDLAFVKQEPQLGTGHAVMQAVSLLDESMPTLVLYGDVPLIGQASLSRLLEAAGANKLAILTAELDDPTGYGRIIRDNGQINRIVEQKDGNSVELAVNEINTGIMVIPTVPLKRWLSSLSNNNAQGEYYLTDIVGKAVAEQIEVTSAQPDAIWETLGVNSKRQLAELERIYQKNMAEALLDKGVGLADPDRIDIRGSLTCGRDVFIDVNCVFEGHVVLDDGVFIGANCVIRDCDIGKNAEVRPFCHLEGAKVGSASLIGPYARLRPGAELGEEVHIGNFVEVKNSQIASHSKANHLAYVGDSTVGSRVNIGAGAITCNYDGANKHKTVIEDDVFIGTNCELVAPVKVGSGATVGAGTTLTKDVPAGSLTVSRAKQTTINDWKRPEKEKK</sequence>
<evidence type="ECO:0000256" key="18">
    <source>
        <dbReference type="HAMAP-Rule" id="MF_01631"/>
    </source>
</evidence>
<comment type="catalytic activity">
    <reaction evidence="15 18">
        <text>alpha-D-glucosamine 1-phosphate + acetyl-CoA = N-acetyl-alpha-D-glucosamine 1-phosphate + CoA + H(+)</text>
        <dbReference type="Rhea" id="RHEA:13725"/>
        <dbReference type="ChEBI" id="CHEBI:15378"/>
        <dbReference type="ChEBI" id="CHEBI:57287"/>
        <dbReference type="ChEBI" id="CHEBI:57288"/>
        <dbReference type="ChEBI" id="CHEBI:57776"/>
        <dbReference type="ChEBI" id="CHEBI:58516"/>
        <dbReference type="EC" id="2.3.1.157"/>
    </reaction>
</comment>
<dbReference type="InterPro" id="IPR050065">
    <property type="entry name" value="GlmU-like"/>
</dbReference>
<comment type="catalytic activity">
    <reaction evidence="16 18">
        <text>N-acetyl-alpha-D-glucosamine 1-phosphate + UTP + H(+) = UDP-N-acetyl-alpha-D-glucosamine + diphosphate</text>
        <dbReference type="Rhea" id="RHEA:13509"/>
        <dbReference type="ChEBI" id="CHEBI:15378"/>
        <dbReference type="ChEBI" id="CHEBI:33019"/>
        <dbReference type="ChEBI" id="CHEBI:46398"/>
        <dbReference type="ChEBI" id="CHEBI:57705"/>
        <dbReference type="ChEBI" id="CHEBI:57776"/>
        <dbReference type="EC" id="2.7.7.23"/>
    </reaction>
</comment>
<feature type="binding site" evidence="18">
    <location>
        <begin position="98"/>
        <end position="100"/>
    </location>
    <ligand>
        <name>UDP-N-acetyl-alpha-D-glucosamine</name>
        <dbReference type="ChEBI" id="CHEBI:57705"/>
    </ligand>
</feature>
<keyword evidence="10 18" id="KW-0133">Cell shape</keyword>
<dbReference type="InterPro" id="IPR011004">
    <property type="entry name" value="Trimer_LpxA-like_sf"/>
</dbReference>
<dbReference type="InterPro" id="IPR025877">
    <property type="entry name" value="MobA-like_NTP_Trfase"/>
</dbReference>
<dbReference type="GO" id="GO:0000902">
    <property type="term" value="P:cell morphogenesis"/>
    <property type="evidence" value="ECO:0007669"/>
    <property type="project" value="UniProtKB-UniRule"/>
</dbReference>
<keyword evidence="14 18" id="KW-0961">Cell wall biogenesis/degradation</keyword>
<dbReference type="EC" id="2.7.7.23" evidence="18"/>
<comment type="subcellular location">
    <subcellularLocation>
        <location evidence="1 18">Cytoplasm</location>
    </subcellularLocation>
</comment>
<dbReference type="GO" id="GO:0019134">
    <property type="term" value="F:glucosamine-1-phosphate N-acetyltransferase activity"/>
    <property type="evidence" value="ECO:0007669"/>
    <property type="project" value="UniProtKB-UniRule"/>
</dbReference>
<comment type="subunit">
    <text evidence="18">Homotrimer.</text>
</comment>
<evidence type="ECO:0000256" key="3">
    <source>
        <dbReference type="ARBA" id="ARBA00007947"/>
    </source>
</evidence>
<feature type="binding site" evidence="18">
    <location>
        <begin position="6"/>
        <end position="9"/>
    </location>
    <ligand>
        <name>UDP-N-acetyl-alpha-D-glucosamine</name>
        <dbReference type="ChEBI" id="CHEBI:57705"/>
    </ligand>
</feature>
<comment type="cofactor">
    <cofactor evidence="18">
        <name>Mg(2+)</name>
        <dbReference type="ChEBI" id="CHEBI:18420"/>
    </cofactor>
    <text evidence="18">Binds 1 Mg(2+) ion per subunit.</text>
</comment>
<comment type="similarity">
    <text evidence="3 18">In the N-terminal section; belongs to the N-acetylglucosamine-1-phosphate uridyltransferase family.</text>
</comment>
<accession>C3XBW0</accession>
<dbReference type="AlphaFoldDB" id="C3XBW0"/>
<feature type="binding site" evidence="18">
    <location>
        <position position="372"/>
    </location>
    <ligand>
        <name>UDP-N-acetyl-alpha-D-glucosamine</name>
        <dbReference type="ChEBI" id="CHEBI:57705"/>
    </ligand>
</feature>
<dbReference type="GO" id="GO:0009245">
    <property type="term" value="P:lipid A biosynthetic process"/>
    <property type="evidence" value="ECO:0007669"/>
    <property type="project" value="UniProtKB-UniRule"/>
</dbReference>
<evidence type="ECO:0000256" key="9">
    <source>
        <dbReference type="ARBA" id="ARBA00022842"/>
    </source>
</evidence>
<feature type="region of interest" description="Linker" evidence="18">
    <location>
        <begin position="225"/>
        <end position="245"/>
    </location>
</feature>
<gene>
    <name evidence="18 21" type="primary">glmU</name>
    <name evidence="21" type="ORF">OFBG_01714</name>
</gene>
<organism evidence="21 22">
    <name type="scientific">Oxalobacter formigenes OXCC13</name>
    <dbReference type="NCBI Taxonomy" id="556269"/>
    <lineage>
        <taxon>Bacteria</taxon>
        <taxon>Pseudomonadati</taxon>
        <taxon>Pseudomonadota</taxon>
        <taxon>Betaproteobacteria</taxon>
        <taxon>Burkholderiales</taxon>
        <taxon>Oxalobacteraceae</taxon>
        <taxon>Oxalobacter</taxon>
    </lineage>
</organism>
<feature type="binding site" evidence="18">
    <location>
        <position position="71"/>
    </location>
    <ligand>
        <name>UDP-N-acetyl-alpha-D-glucosamine</name>
        <dbReference type="ChEBI" id="CHEBI:57705"/>
    </ligand>
</feature>
<dbReference type="Pfam" id="PF12804">
    <property type="entry name" value="NTP_transf_3"/>
    <property type="match status" value="1"/>
</dbReference>
<dbReference type="OrthoDB" id="9775031at2"/>
<comment type="caution">
    <text evidence="18">Lacks conserved residue(s) required for the propagation of feature annotation.</text>
</comment>
<dbReference type="PANTHER" id="PTHR43584">
    <property type="entry name" value="NUCLEOTIDYL TRANSFERASE"/>
    <property type="match status" value="1"/>
</dbReference>
<dbReference type="EC" id="2.3.1.157" evidence="18"/>
<evidence type="ECO:0000259" key="20">
    <source>
        <dbReference type="Pfam" id="PF25087"/>
    </source>
</evidence>
<evidence type="ECO:0000256" key="16">
    <source>
        <dbReference type="ARBA" id="ARBA00048493"/>
    </source>
</evidence>
<evidence type="ECO:0000256" key="12">
    <source>
        <dbReference type="ARBA" id="ARBA00023268"/>
    </source>
</evidence>
<dbReference type="GeneID" id="77134287"/>
<feature type="binding site" evidence="18">
    <location>
        <position position="222"/>
    </location>
    <ligand>
        <name>UDP-N-acetyl-alpha-D-glucosamine</name>
        <dbReference type="ChEBI" id="CHEBI:57705"/>
    </ligand>
</feature>
<feature type="region of interest" description="N-acetyltransferase" evidence="18">
    <location>
        <begin position="246"/>
        <end position="452"/>
    </location>
</feature>
<dbReference type="GO" id="GO:0005737">
    <property type="term" value="C:cytoplasm"/>
    <property type="evidence" value="ECO:0007669"/>
    <property type="project" value="UniProtKB-SubCell"/>
</dbReference>
<evidence type="ECO:0000313" key="22">
    <source>
        <dbReference type="Proteomes" id="UP000005089"/>
    </source>
</evidence>
<dbReference type="CDD" id="cd02540">
    <property type="entry name" value="GT2_GlmU_N_bac"/>
    <property type="match status" value="1"/>
</dbReference>
<feature type="binding site" evidence="18">
    <location>
        <position position="346"/>
    </location>
    <ligand>
        <name>UDP-N-acetyl-alpha-D-glucosamine</name>
        <dbReference type="ChEBI" id="CHEBI:57705"/>
    </ligand>
</feature>
<feature type="binding site" evidence="18">
    <location>
        <position position="164"/>
    </location>
    <ligand>
        <name>UDP-N-acetyl-alpha-D-glucosamine</name>
        <dbReference type="ChEBI" id="CHEBI:57705"/>
    </ligand>
</feature>
<dbReference type="InterPro" id="IPR038009">
    <property type="entry name" value="GlmU_C_LbH"/>
</dbReference>
<evidence type="ECO:0000256" key="2">
    <source>
        <dbReference type="ARBA" id="ARBA00007707"/>
    </source>
</evidence>
<comment type="pathway">
    <text evidence="18">Nucleotide-sugar biosynthesis; UDP-N-acetyl-alpha-D-glucosamine biosynthesis; N-acetyl-alpha-D-glucosamine 1-phosphate from alpha-D-glucosamine 6-phosphate (route II): step 2/2.</text>
</comment>
<feature type="binding site" evidence="18">
    <location>
        <position position="361"/>
    </location>
    <ligand>
        <name>UDP-N-acetyl-alpha-D-glucosamine</name>
        <dbReference type="ChEBI" id="CHEBI:57705"/>
    </ligand>
</feature>
<dbReference type="InterPro" id="IPR029044">
    <property type="entry name" value="Nucleotide-diphossugar_trans"/>
</dbReference>
<dbReference type="EMBL" id="GG658170">
    <property type="protein sequence ID" value="EEO30686.1"/>
    <property type="molecule type" value="Genomic_DNA"/>
</dbReference>
<feature type="binding site" evidence="18">
    <location>
        <position position="20"/>
    </location>
    <ligand>
        <name>UDP-N-acetyl-alpha-D-glucosamine</name>
        <dbReference type="ChEBI" id="CHEBI:57705"/>
    </ligand>
</feature>
<evidence type="ECO:0000256" key="7">
    <source>
        <dbReference type="ARBA" id="ARBA00022723"/>
    </source>
</evidence>
<dbReference type="STRING" id="847.BRW83_0379"/>
<dbReference type="Pfam" id="PF25087">
    <property type="entry name" value="GMPPB_C"/>
    <property type="match status" value="1"/>
</dbReference>
<dbReference type="UniPathway" id="UPA00113">
    <property type="reaction ID" value="UER00532"/>
</dbReference>
<dbReference type="GO" id="GO:0016020">
    <property type="term" value="C:membrane"/>
    <property type="evidence" value="ECO:0007669"/>
    <property type="project" value="GOC"/>
</dbReference>
<name>C3XBW0_OXAFO</name>
<feature type="binding site" evidence="18">
    <location>
        <position position="100"/>
    </location>
    <ligand>
        <name>Mg(2+)</name>
        <dbReference type="ChEBI" id="CHEBI:18420"/>
    </ligand>
</feature>
<keyword evidence="7 18" id="KW-0479">Metal-binding</keyword>
<evidence type="ECO:0000256" key="5">
    <source>
        <dbReference type="ARBA" id="ARBA00022679"/>
    </source>
</evidence>
<dbReference type="Gene3D" id="3.90.550.10">
    <property type="entry name" value="Spore Coat Polysaccharide Biosynthesis Protein SpsA, Chain A"/>
    <property type="match status" value="1"/>
</dbReference>
<feature type="binding site" evidence="18">
    <location>
        <position position="328"/>
    </location>
    <ligand>
        <name>UDP-N-acetyl-alpha-D-glucosamine</name>
        <dbReference type="ChEBI" id="CHEBI:57705"/>
    </ligand>
</feature>
<feature type="active site" description="Proton acceptor" evidence="18">
    <location>
        <position position="358"/>
    </location>
</feature>
<dbReference type="PANTHER" id="PTHR43584:SF3">
    <property type="entry name" value="BIFUNCTIONAL PROTEIN GLMU"/>
    <property type="match status" value="1"/>
</dbReference>
<feature type="binding site" evidence="18">
    <location>
        <position position="149"/>
    </location>
    <ligand>
        <name>UDP-N-acetyl-alpha-D-glucosamine</name>
        <dbReference type="ChEBI" id="CHEBI:57705"/>
    </ligand>
</feature>
<dbReference type="InterPro" id="IPR001451">
    <property type="entry name" value="Hexapep"/>
</dbReference>
<dbReference type="InterPro" id="IPR056729">
    <property type="entry name" value="GMPPB_C"/>
</dbReference>
<keyword evidence="22" id="KW-1185">Reference proteome</keyword>
<proteinExistence type="inferred from homology"/>
<keyword evidence="11 18" id="KW-0573">Peptidoglycan synthesis</keyword>
<dbReference type="HOGENOM" id="CLU_029499_15_2_4"/>
<dbReference type="Gene3D" id="2.160.10.10">
    <property type="entry name" value="Hexapeptide repeat proteins"/>
    <property type="match status" value="1"/>
</dbReference>
<feature type="binding site" evidence="18">
    <location>
        <begin position="76"/>
        <end position="77"/>
    </location>
    <ligand>
        <name>UDP-N-acetyl-alpha-D-glucosamine</name>
        <dbReference type="ChEBI" id="CHEBI:57705"/>
    </ligand>
</feature>
<feature type="binding site" evidence="18">
    <location>
        <position position="135"/>
    </location>
    <ligand>
        <name>UDP-N-acetyl-alpha-D-glucosamine</name>
        <dbReference type="ChEBI" id="CHEBI:57705"/>
    </ligand>
</feature>
<feature type="domain" description="MobA-like NTP transferase" evidence="19">
    <location>
        <begin position="4"/>
        <end position="129"/>
    </location>
</feature>
<protein>
    <recommendedName>
        <fullName evidence="18">Bifunctional protein GlmU</fullName>
    </recommendedName>
    <domain>
        <recommendedName>
            <fullName evidence="18">UDP-N-acetylglucosamine pyrophosphorylase</fullName>
            <ecNumber evidence="18">2.7.7.23</ecNumber>
        </recommendedName>
        <alternativeName>
            <fullName evidence="18">N-acetylglucosamine-1-phosphate uridyltransferase</fullName>
        </alternativeName>
    </domain>
    <domain>
        <recommendedName>
            <fullName evidence="18">Glucosamine-1-phosphate N-acetyltransferase</fullName>
            <ecNumber evidence="18">2.3.1.157</ecNumber>
        </recommendedName>
    </domain>
</protein>
<keyword evidence="12 18" id="KW-0511">Multifunctional enzyme</keyword>
<keyword evidence="4 18" id="KW-0963">Cytoplasm</keyword>
<dbReference type="SUPFAM" id="SSF51161">
    <property type="entry name" value="Trimeric LpxA-like enzymes"/>
    <property type="match status" value="1"/>
</dbReference>
<evidence type="ECO:0000256" key="10">
    <source>
        <dbReference type="ARBA" id="ARBA00022960"/>
    </source>
</evidence>
<dbReference type="SUPFAM" id="SSF53448">
    <property type="entry name" value="Nucleotide-diphospho-sugar transferases"/>
    <property type="match status" value="1"/>
</dbReference>
<dbReference type="NCBIfam" id="TIGR01173">
    <property type="entry name" value="glmU"/>
    <property type="match status" value="1"/>
</dbReference>
<evidence type="ECO:0000313" key="21">
    <source>
        <dbReference type="EMBL" id="EEO30686.1"/>
    </source>
</evidence>
<comment type="similarity">
    <text evidence="2 18">In the C-terminal section; belongs to the transferase hexapeptide repeat family.</text>
</comment>
<dbReference type="GO" id="GO:0071555">
    <property type="term" value="P:cell wall organization"/>
    <property type="evidence" value="ECO:0007669"/>
    <property type="project" value="UniProtKB-KW"/>
</dbReference>
<comment type="function">
    <text evidence="17 18">Catalyzes the last two sequential reactions in the de novo biosynthetic pathway for UDP-N-acetylglucosamine (UDP-GlcNAc). The C-terminal domain catalyzes the transfer of acetyl group from acetyl coenzyme A to glucosamine-1-phosphate (GlcN-1-P) to produce N-acetylglucosamine-1-phosphate (GlcNAc-1-P), which is converted into UDP-GlcNAc by the transfer of uridine 5-monophosphate (from uridine 5-triphosphate), a reaction catalyzed by the N-terminal domain.</text>
</comment>
<reference evidence="21 22" key="1">
    <citation type="submission" date="2009-02" db="EMBL/GenBank/DDBJ databases">
        <title>The Genome Sequence of Oxalobacter formigenes OXCC13.</title>
        <authorList>
            <consortium name="The Broad Institute Genome Sequencing Platform"/>
            <person name="Ward D."/>
            <person name="Young S.K."/>
            <person name="Kodira C.D."/>
            <person name="Zeng Q."/>
            <person name="Koehrsen M."/>
            <person name="Alvarado L."/>
            <person name="Berlin A."/>
            <person name="Borenstein D."/>
            <person name="Chen Z."/>
            <person name="Engels R."/>
            <person name="Freedman E."/>
            <person name="Gellesch M."/>
            <person name="Goldberg J."/>
            <person name="Griggs A."/>
            <person name="Gujja S."/>
            <person name="Heiman D."/>
            <person name="Hepburn T."/>
            <person name="Howarth C."/>
            <person name="Jen D."/>
            <person name="Larson L."/>
            <person name="Lewis B."/>
            <person name="Mehta T."/>
            <person name="Park D."/>
            <person name="Pearson M."/>
            <person name="Roberts A."/>
            <person name="Saif S."/>
            <person name="Shea T."/>
            <person name="Shenoy N."/>
            <person name="Sisk P."/>
            <person name="Stolte C."/>
            <person name="Sykes S."/>
            <person name="Walk T."/>
            <person name="White J."/>
            <person name="Yandava C."/>
            <person name="Allison M.J."/>
            <person name="Lander E."/>
            <person name="Nusbaum C."/>
            <person name="Galagan J."/>
            <person name="Birren B."/>
        </authorList>
    </citation>
    <scope>NUCLEOTIDE SEQUENCE [LARGE SCALE GENOMIC DNA]</scope>
    <source>
        <strain evidence="21 22">OXCC13</strain>
    </source>
</reference>
<keyword evidence="13 18" id="KW-0012">Acyltransferase</keyword>
<dbReference type="Proteomes" id="UP000005089">
    <property type="component" value="Unassembled WGS sequence"/>
</dbReference>
<dbReference type="GO" id="GO:0006048">
    <property type="term" value="P:UDP-N-acetylglucosamine biosynthetic process"/>
    <property type="evidence" value="ECO:0007669"/>
    <property type="project" value="UniProtKB-UniPathway"/>
</dbReference>
<evidence type="ECO:0000256" key="11">
    <source>
        <dbReference type="ARBA" id="ARBA00022984"/>
    </source>
</evidence>
<feature type="region of interest" description="Pyrophosphorylase" evidence="18">
    <location>
        <begin position="1"/>
        <end position="224"/>
    </location>
</feature>